<evidence type="ECO:0000259" key="16">
    <source>
        <dbReference type="PROSITE" id="PS50968"/>
    </source>
</evidence>
<evidence type="ECO:0000256" key="15">
    <source>
        <dbReference type="PROSITE-ProRule" id="PRU00409"/>
    </source>
</evidence>
<dbReference type="Gene3D" id="3.30.700.30">
    <property type="match status" value="1"/>
</dbReference>
<evidence type="ECO:0000256" key="12">
    <source>
        <dbReference type="ARBA" id="ARBA00023211"/>
    </source>
</evidence>
<dbReference type="InterPro" id="IPR011053">
    <property type="entry name" value="Single_hybrid_motif"/>
</dbReference>
<evidence type="ECO:0000259" key="17">
    <source>
        <dbReference type="PROSITE" id="PS50975"/>
    </source>
</evidence>
<keyword evidence="20" id="KW-1185">Reference proteome</keyword>
<dbReference type="Gene3D" id="3.30.470.20">
    <property type="entry name" value="ATP-grasp fold, B domain"/>
    <property type="match status" value="1"/>
</dbReference>
<dbReference type="NCBIfam" id="NF006367">
    <property type="entry name" value="PRK08591.1"/>
    <property type="match status" value="1"/>
</dbReference>
<dbReference type="Pfam" id="PF00364">
    <property type="entry name" value="Biotin_lipoyl"/>
    <property type="match status" value="1"/>
</dbReference>
<dbReference type="InterPro" id="IPR011761">
    <property type="entry name" value="ATP-grasp"/>
</dbReference>
<dbReference type="GO" id="GO:0046872">
    <property type="term" value="F:metal ion binding"/>
    <property type="evidence" value="ECO:0007669"/>
    <property type="project" value="UniProtKB-KW"/>
</dbReference>
<dbReference type="SUPFAM" id="SSF51230">
    <property type="entry name" value="Single hybrid motif"/>
    <property type="match status" value="1"/>
</dbReference>
<dbReference type="EC" id="6.4.1.3" evidence="3"/>
<dbReference type="PANTHER" id="PTHR18866">
    <property type="entry name" value="CARBOXYLASE:PYRUVATE/ACETYL-COA/PROPIONYL-COA CARBOXYLASE"/>
    <property type="match status" value="1"/>
</dbReference>
<evidence type="ECO:0000256" key="11">
    <source>
        <dbReference type="ARBA" id="ARBA00023098"/>
    </source>
</evidence>
<keyword evidence="10" id="KW-0442">Lipid degradation</keyword>
<keyword evidence="7 15" id="KW-0067">ATP-binding</keyword>
<dbReference type="FunFam" id="3.30.470.20:FF:000028">
    <property type="entry name" value="Methylcrotonoyl-CoA carboxylase subunit alpha, mitochondrial"/>
    <property type="match status" value="1"/>
</dbReference>
<organism evidence="19 20">
    <name type="scientific">Pseudaquabacterium pictum</name>
    <dbReference type="NCBI Taxonomy" id="2315236"/>
    <lineage>
        <taxon>Bacteria</taxon>
        <taxon>Pseudomonadati</taxon>
        <taxon>Pseudomonadota</taxon>
        <taxon>Betaproteobacteria</taxon>
        <taxon>Burkholderiales</taxon>
        <taxon>Sphaerotilaceae</taxon>
        <taxon>Pseudaquabacterium</taxon>
    </lineage>
</organism>
<keyword evidence="11" id="KW-0443">Lipid metabolism</keyword>
<evidence type="ECO:0000256" key="9">
    <source>
        <dbReference type="ARBA" id="ARBA00022946"/>
    </source>
</evidence>
<keyword evidence="9" id="KW-0809">Transit peptide</keyword>
<dbReference type="Gene3D" id="2.40.50.100">
    <property type="match status" value="1"/>
</dbReference>
<dbReference type="SUPFAM" id="SSF52440">
    <property type="entry name" value="PreATP-grasp domain"/>
    <property type="match status" value="1"/>
</dbReference>
<dbReference type="AlphaFoldDB" id="A0A480B2N7"/>
<dbReference type="PROSITE" id="PS50968">
    <property type="entry name" value="BIOTINYL_LIPOYL"/>
    <property type="match status" value="1"/>
</dbReference>
<evidence type="ECO:0000256" key="13">
    <source>
        <dbReference type="ARBA" id="ARBA00023267"/>
    </source>
</evidence>
<proteinExistence type="predicted"/>
<name>A0A480B2N7_9BURK</name>
<sequence length="682" mass="73543">MFKKILIANRGEIACRVIKAAKKMGIATVAVYSEADRDARHVDLADEAVFIGAAASRESYLVMDKIIAACKSTGAQAVHPGYGFLSENEDFARKVEEEGITFIGPKHHSIAAMGDKIASKKLAAEAKVNTIPGWNAAIESPERAVEIAGDIGYPVMIKASAGGGGKGLRVAWNDKEAFEGFSACTNEARNSFGDDRVFIEKFVESPRHIEIQILGDAHGNVVYLHERECSIQRRHQKVIEEAPSPFISEATRAAMGAQAVALAKAVQYQSAGTVEFVVGKDQSFYFLEMNTRLQVEHPVTESITGVDLVEQMIRVAAGERLPFTQDQIPRRGWSIECRINAEDPFRNFLPSTGRLVRYQPPATTMEASQPVPEGGGVRVDTGVEEGGEIPMFYDSMIAKLIVHGADRLDAIAKMRAALNGFVIRGVSSNIPFQSALLAHPKFVSGDFNTGFIAEHYPKGFRAEDVPHDDPDFLVALAAATYRLYRERAAGISGQLPGHGVQIGQQFVVVVKGVAGVHRHVPVVVQMRGQTGGLASLTVTVHGRPAYAISTDWSFGGIRAAGSCNGHAFTAQVERQGLWMRVAHNGLAIEAQVVNARAAELLRVMPFKAPADMSKFLLSPMPGLLVDVAVQPGQTVQAGERLAVIEAMKMENILTASQDGIVKEVLAAKGESLSVDQPIIAFA</sequence>
<dbReference type="InterPro" id="IPR011054">
    <property type="entry name" value="Rudment_hybrid_motif"/>
</dbReference>
<keyword evidence="8" id="KW-0460">Magnesium</keyword>
<dbReference type="EMBL" id="BJCL01000027">
    <property type="protein sequence ID" value="GCL66165.1"/>
    <property type="molecule type" value="Genomic_DNA"/>
</dbReference>
<evidence type="ECO:0000256" key="6">
    <source>
        <dbReference type="ARBA" id="ARBA00022741"/>
    </source>
</evidence>
<evidence type="ECO:0000256" key="10">
    <source>
        <dbReference type="ARBA" id="ARBA00022963"/>
    </source>
</evidence>
<feature type="domain" description="ATP-grasp" evidence="17">
    <location>
        <begin position="120"/>
        <end position="317"/>
    </location>
</feature>
<dbReference type="InterPro" id="IPR005482">
    <property type="entry name" value="Biotin_COase_C"/>
</dbReference>
<feature type="domain" description="Biotin carboxylation" evidence="18">
    <location>
        <begin position="1"/>
        <end position="457"/>
    </location>
</feature>
<keyword evidence="13" id="KW-0092">Biotin</keyword>
<dbReference type="PROSITE" id="PS00867">
    <property type="entry name" value="CPSASE_2"/>
    <property type="match status" value="1"/>
</dbReference>
<dbReference type="Pfam" id="PF18140">
    <property type="entry name" value="PCC_BT"/>
    <property type="match status" value="1"/>
</dbReference>
<keyword evidence="5" id="KW-0479">Metal-binding</keyword>
<comment type="cofactor">
    <cofactor evidence="1">
        <name>biotin</name>
        <dbReference type="ChEBI" id="CHEBI:57586"/>
    </cofactor>
</comment>
<dbReference type="GO" id="GO:0005524">
    <property type="term" value="F:ATP binding"/>
    <property type="evidence" value="ECO:0007669"/>
    <property type="project" value="UniProtKB-UniRule"/>
</dbReference>
<evidence type="ECO:0000256" key="2">
    <source>
        <dbReference type="ARBA" id="ARBA00005060"/>
    </source>
</evidence>
<dbReference type="InterPro" id="IPR005481">
    <property type="entry name" value="BC-like_N"/>
</dbReference>
<evidence type="ECO:0000256" key="8">
    <source>
        <dbReference type="ARBA" id="ARBA00022842"/>
    </source>
</evidence>
<evidence type="ECO:0000259" key="18">
    <source>
        <dbReference type="PROSITE" id="PS50979"/>
    </source>
</evidence>
<reference evidence="20" key="1">
    <citation type="submission" date="2019-03" db="EMBL/GenBank/DDBJ databases">
        <title>Aquabacterium pictum sp.nov., the first bacteriochlorophyll a-containing freshwater bacterium in the genus Aquabacterium of the class Betaproteobacteria.</title>
        <authorList>
            <person name="Hirose S."/>
            <person name="Tank M."/>
            <person name="Hara E."/>
            <person name="Tamaki H."/>
            <person name="Takaichi S."/>
            <person name="Haruta S."/>
            <person name="Hanada S."/>
        </authorList>
    </citation>
    <scope>NUCLEOTIDE SEQUENCE [LARGE SCALE GENOMIC DNA]</scope>
    <source>
        <strain evidence="20">W35</strain>
    </source>
</reference>
<gene>
    <name evidence="19" type="ORF">AQPW35_52460</name>
</gene>
<dbReference type="OrthoDB" id="9803706at2"/>
<evidence type="ECO:0000256" key="7">
    <source>
        <dbReference type="ARBA" id="ARBA00022840"/>
    </source>
</evidence>
<dbReference type="Pfam" id="PF00289">
    <property type="entry name" value="Biotin_carb_N"/>
    <property type="match status" value="1"/>
</dbReference>
<evidence type="ECO:0000313" key="19">
    <source>
        <dbReference type="EMBL" id="GCL66165.1"/>
    </source>
</evidence>
<dbReference type="PROSITE" id="PS50979">
    <property type="entry name" value="BC"/>
    <property type="match status" value="1"/>
</dbReference>
<dbReference type="SUPFAM" id="SSF56059">
    <property type="entry name" value="Glutathione synthetase ATP-binding domain-like"/>
    <property type="match status" value="1"/>
</dbReference>
<evidence type="ECO:0000313" key="20">
    <source>
        <dbReference type="Proteomes" id="UP000301751"/>
    </source>
</evidence>
<dbReference type="UniPathway" id="UPA00945">
    <property type="reaction ID" value="UER00908"/>
</dbReference>
<dbReference type="Pfam" id="PF02785">
    <property type="entry name" value="Biotin_carb_C"/>
    <property type="match status" value="1"/>
</dbReference>
<evidence type="ECO:0000256" key="1">
    <source>
        <dbReference type="ARBA" id="ARBA00001953"/>
    </source>
</evidence>
<dbReference type="PANTHER" id="PTHR18866:SF33">
    <property type="entry name" value="METHYLCROTONOYL-COA CARBOXYLASE SUBUNIT ALPHA, MITOCHONDRIAL-RELATED"/>
    <property type="match status" value="1"/>
</dbReference>
<dbReference type="PROSITE" id="PS00188">
    <property type="entry name" value="BIOTIN"/>
    <property type="match status" value="1"/>
</dbReference>
<keyword evidence="12" id="KW-0464">Manganese</keyword>
<dbReference type="PROSITE" id="PS00866">
    <property type="entry name" value="CPSASE_1"/>
    <property type="match status" value="1"/>
</dbReference>
<dbReference type="FunFam" id="3.40.50.20:FF:000010">
    <property type="entry name" value="Propionyl-CoA carboxylase subunit alpha"/>
    <property type="match status" value="1"/>
</dbReference>
<comment type="catalytic activity">
    <reaction evidence="14">
        <text>propanoyl-CoA + hydrogencarbonate + ATP = (S)-methylmalonyl-CoA + ADP + phosphate + H(+)</text>
        <dbReference type="Rhea" id="RHEA:23720"/>
        <dbReference type="ChEBI" id="CHEBI:15378"/>
        <dbReference type="ChEBI" id="CHEBI:17544"/>
        <dbReference type="ChEBI" id="CHEBI:30616"/>
        <dbReference type="ChEBI" id="CHEBI:43474"/>
        <dbReference type="ChEBI" id="CHEBI:57327"/>
        <dbReference type="ChEBI" id="CHEBI:57392"/>
        <dbReference type="ChEBI" id="CHEBI:456216"/>
        <dbReference type="EC" id="6.4.1.3"/>
    </reaction>
    <physiologicalReaction direction="left-to-right" evidence="14">
        <dbReference type="Rhea" id="RHEA:23721"/>
    </physiologicalReaction>
</comment>
<dbReference type="Proteomes" id="UP000301751">
    <property type="component" value="Unassembled WGS sequence"/>
</dbReference>
<dbReference type="PROSITE" id="PS50975">
    <property type="entry name" value="ATP_GRASP"/>
    <property type="match status" value="1"/>
</dbReference>
<feature type="domain" description="Lipoyl-binding" evidence="16">
    <location>
        <begin position="607"/>
        <end position="682"/>
    </location>
</feature>
<evidence type="ECO:0000256" key="4">
    <source>
        <dbReference type="ARBA" id="ARBA00022598"/>
    </source>
</evidence>
<dbReference type="RefSeq" id="WP_137735866.1">
    <property type="nucleotide sequence ID" value="NZ_BJCL01000027.1"/>
</dbReference>
<protein>
    <recommendedName>
        <fullName evidence="3">propionyl-CoA carboxylase</fullName>
        <ecNumber evidence="3">6.4.1.3</ecNumber>
    </recommendedName>
</protein>
<evidence type="ECO:0000256" key="3">
    <source>
        <dbReference type="ARBA" id="ARBA00013050"/>
    </source>
</evidence>
<keyword evidence="6 15" id="KW-0547">Nucleotide-binding</keyword>
<dbReference type="SMART" id="SM00878">
    <property type="entry name" value="Biotin_carb_C"/>
    <property type="match status" value="1"/>
</dbReference>
<dbReference type="InterPro" id="IPR000089">
    <property type="entry name" value="Biotin_lipoyl"/>
</dbReference>
<comment type="caution">
    <text evidence="19">The sequence shown here is derived from an EMBL/GenBank/DDBJ whole genome shotgun (WGS) entry which is preliminary data.</text>
</comment>
<dbReference type="InterPro" id="IPR041265">
    <property type="entry name" value="PCC_BT"/>
</dbReference>
<dbReference type="CDD" id="cd06850">
    <property type="entry name" value="biotinyl_domain"/>
    <property type="match status" value="1"/>
</dbReference>
<accession>A0A480B2N7</accession>
<dbReference type="GO" id="GO:0016042">
    <property type="term" value="P:lipid catabolic process"/>
    <property type="evidence" value="ECO:0007669"/>
    <property type="project" value="UniProtKB-KW"/>
</dbReference>
<dbReference type="InterPro" id="IPR016185">
    <property type="entry name" value="PreATP-grasp_dom_sf"/>
</dbReference>
<keyword evidence="4" id="KW-0436">Ligase</keyword>
<dbReference type="InterPro" id="IPR005479">
    <property type="entry name" value="CPAse_ATP-bd"/>
</dbReference>
<dbReference type="FunFam" id="2.40.50.100:FF:000003">
    <property type="entry name" value="Acetyl-CoA carboxylase biotin carboxyl carrier protein"/>
    <property type="match status" value="1"/>
</dbReference>
<dbReference type="InterPro" id="IPR050856">
    <property type="entry name" value="Biotin_carboxylase_complex"/>
</dbReference>
<evidence type="ECO:0000256" key="14">
    <source>
        <dbReference type="ARBA" id="ARBA00049495"/>
    </source>
</evidence>
<dbReference type="SUPFAM" id="SSF51246">
    <property type="entry name" value="Rudiment single hybrid motif"/>
    <property type="match status" value="1"/>
</dbReference>
<dbReference type="InterPro" id="IPR011764">
    <property type="entry name" value="Biotin_carboxylation_dom"/>
</dbReference>
<dbReference type="FunFam" id="3.30.1490.20:FF:000003">
    <property type="entry name" value="acetyl-CoA carboxylase isoform X1"/>
    <property type="match status" value="1"/>
</dbReference>
<evidence type="ECO:0000256" key="5">
    <source>
        <dbReference type="ARBA" id="ARBA00022723"/>
    </source>
</evidence>
<dbReference type="Pfam" id="PF02786">
    <property type="entry name" value="CPSase_L_D2"/>
    <property type="match status" value="1"/>
</dbReference>
<dbReference type="InterPro" id="IPR001882">
    <property type="entry name" value="Biotin_BS"/>
</dbReference>
<comment type="pathway">
    <text evidence="2">Metabolic intermediate metabolism; propanoyl-CoA degradation; succinyl-CoA from propanoyl-CoA: step 1/3.</text>
</comment>
<dbReference type="GO" id="GO:0004658">
    <property type="term" value="F:propionyl-CoA carboxylase activity"/>
    <property type="evidence" value="ECO:0007669"/>
    <property type="project" value="UniProtKB-EC"/>
</dbReference>